<dbReference type="InterPro" id="IPR041893">
    <property type="entry name" value="ArdA_dom3"/>
</dbReference>
<dbReference type="InterPro" id="IPR009899">
    <property type="entry name" value="ArdA"/>
</dbReference>
<comment type="caution">
    <text evidence="1">The sequence shown here is derived from an EMBL/GenBank/DDBJ whole genome shotgun (WGS) entry which is preliminary data.</text>
</comment>
<organism evidence="1 2">
    <name type="scientific">Undibacterium flavidum</name>
    <dbReference type="NCBI Taxonomy" id="2762297"/>
    <lineage>
        <taxon>Bacteria</taxon>
        <taxon>Pseudomonadati</taxon>
        <taxon>Pseudomonadota</taxon>
        <taxon>Betaproteobacteria</taxon>
        <taxon>Burkholderiales</taxon>
        <taxon>Oxalobacteraceae</taxon>
        <taxon>Undibacterium</taxon>
    </lineage>
</organism>
<evidence type="ECO:0000313" key="1">
    <source>
        <dbReference type="EMBL" id="MBC3872034.1"/>
    </source>
</evidence>
<gene>
    <name evidence="1" type="ORF">H8K55_00425</name>
</gene>
<proteinExistence type="predicted"/>
<dbReference type="Proteomes" id="UP000624279">
    <property type="component" value="Unassembled WGS sequence"/>
</dbReference>
<dbReference type="Pfam" id="PF07275">
    <property type="entry name" value="ArdA"/>
    <property type="match status" value="1"/>
</dbReference>
<reference evidence="1 2" key="1">
    <citation type="submission" date="2020-08" db="EMBL/GenBank/DDBJ databases">
        <title>Novel species isolated from subtropical streams in China.</title>
        <authorList>
            <person name="Lu H."/>
        </authorList>
    </citation>
    <scope>NUCLEOTIDE SEQUENCE [LARGE SCALE GENOMIC DNA]</scope>
    <source>
        <strain evidence="1 2">LX15W</strain>
    </source>
</reference>
<name>A0ABR6Y7B1_9BURK</name>
<keyword evidence="2" id="KW-1185">Reference proteome</keyword>
<dbReference type="EMBL" id="JACOGA010000001">
    <property type="protein sequence ID" value="MBC3872034.1"/>
    <property type="molecule type" value="Genomic_DNA"/>
</dbReference>
<evidence type="ECO:0000313" key="2">
    <source>
        <dbReference type="Proteomes" id="UP000624279"/>
    </source>
</evidence>
<accession>A0ABR6Y7B1</accession>
<dbReference type="Gene3D" id="1.10.10.1190">
    <property type="entry name" value="Antirestriction protein ArdA, domain 3"/>
    <property type="match status" value="1"/>
</dbReference>
<sequence>MKSAKTEQIKIKFRLNQPKNDTKAENTMSTFFAQPYSLDAVGFYFDTLEAYTEKSECLLDTFGNLVEEFEIQFIDGDDCELFSACGMNQGNLATWFETIVDLSDQEKTALFYLSSVLGYSLENALNKLEDVNLSGGNLKDVAETLFDEFYLNDVPESVRAYIDYEKYARDCELGGDLCEFDFNGTTWTCTNASSL</sequence>
<protein>
    <submittedName>
        <fullName evidence="1">Antirestriction protein ArdA</fullName>
    </submittedName>
</protein>